<dbReference type="InterPro" id="IPR004843">
    <property type="entry name" value="Calcineurin-like_PHP"/>
</dbReference>
<dbReference type="RefSeq" id="WP_044767235.1">
    <property type="nucleotide sequence ID" value="NZ_CEIH01000097.1"/>
</dbReference>
<reference evidence="2 3" key="1">
    <citation type="submission" date="2016-02" db="EMBL/GenBank/DDBJ databases">
        <authorList>
            <consortium name="Pathogen Informatics"/>
        </authorList>
    </citation>
    <scope>NUCLEOTIDE SEQUENCE [LARGE SCALE GENOMIC DNA]</scope>
    <source>
        <strain evidence="2 3">SS1013</strain>
    </source>
</reference>
<gene>
    <name evidence="2" type="ORF">ERS132539_02328</name>
</gene>
<dbReference type="Gene3D" id="3.60.21.10">
    <property type="match status" value="1"/>
</dbReference>
<accession>A0A116PWL0</accession>
<protein>
    <submittedName>
        <fullName evidence="2">Predicted phosphoesterase or phosphohydrolase</fullName>
    </submittedName>
</protein>
<keyword evidence="2" id="KW-0378">Hydrolase</keyword>
<organism evidence="2 3">
    <name type="scientific">Streptococcus suis</name>
    <dbReference type="NCBI Taxonomy" id="1307"/>
    <lineage>
        <taxon>Bacteria</taxon>
        <taxon>Bacillati</taxon>
        <taxon>Bacillota</taxon>
        <taxon>Bacilli</taxon>
        <taxon>Lactobacillales</taxon>
        <taxon>Streptococcaceae</taxon>
        <taxon>Streptococcus</taxon>
    </lineage>
</organism>
<dbReference type="SUPFAM" id="SSF56300">
    <property type="entry name" value="Metallo-dependent phosphatases"/>
    <property type="match status" value="1"/>
</dbReference>
<dbReference type="InterPro" id="IPR029052">
    <property type="entry name" value="Metallo-depent_PP-like"/>
</dbReference>
<evidence type="ECO:0000259" key="1">
    <source>
        <dbReference type="Pfam" id="PF00149"/>
    </source>
</evidence>
<evidence type="ECO:0000313" key="3">
    <source>
        <dbReference type="Proteomes" id="UP000069526"/>
    </source>
</evidence>
<dbReference type="GO" id="GO:0016787">
    <property type="term" value="F:hydrolase activity"/>
    <property type="evidence" value="ECO:0007669"/>
    <property type="project" value="UniProtKB-KW"/>
</dbReference>
<dbReference type="Proteomes" id="UP000069526">
    <property type="component" value="Unassembled WGS sequence"/>
</dbReference>
<evidence type="ECO:0000313" key="2">
    <source>
        <dbReference type="EMBL" id="CYW80050.1"/>
    </source>
</evidence>
<dbReference type="Pfam" id="PF00149">
    <property type="entry name" value="Metallophos"/>
    <property type="match status" value="1"/>
</dbReference>
<dbReference type="EMBL" id="FIJK01000099">
    <property type="protein sequence ID" value="CYW80050.1"/>
    <property type="molecule type" value="Genomic_DNA"/>
</dbReference>
<sequence length="173" mass="20611">MQYFIADNHFFHENIILSRDRPFSNVEEMNNTMITNWNNRIKNNDDVYILGDMFFRADIKEINNTLKQLKGKKYLIHGNHDDYINHPDFDTSEFVFIKPYYTFKHNKRKFILFHYPILEWEGKKQGSILLYGHVYNDCPDYYSKVLGNNAINVGVDVNDFCPINLTEILNNNT</sequence>
<name>A0A116PWL0_STRSU</name>
<proteinExistence type="predicted"/>
<feature type="domain" description="Calcineurin-like phosphoesterase" evidence="1">
    <location>
        <begin position="4"/>
        <end position="133"/>
    </location>
</feature>
<dbReference type="AlphaFoldDB" id="A0A116PWL0"/>